<dbReference type="GO" id="GO:0005507">
    <property type="term" value="F:copper ion binding"/>
    <property type="evidence" value="ECO:0007669"/>
    <property type="project" value="InterPro"/>
</dbReference>
<keyword evidence="9 21" id="KW-0547">Nucleotide-binding</keyword>
<evidence type="ECO:0000256" key="15">
    <source>
        <dbReference type="ARBA" id="ARBA00023008"/>
    </source>
</evidence>
<keyword evidence="25" id="KW-1185">Reference proteome</keyword>
<evidence type="ECO:0000256" key="20">
    <source>
        <dbReference type="ARBA" id="ARBA00049289"/>
    </source>
</evidence>
<dbReference type="InterPro" id="IPR001757">
    <property type="entry name" value="P_typ_ATPase"/>
</dbReference>
<dbReference type="GO" id="GO:0005886">
    <property type="term" value="C:plasma membrane"/>
    <property type="evidence" value="ECO:0007669"/>
    <property type="project" value="UniProtKB-SubCell"/>
</dbReference>
<dbReference type="Pfam" id="PF00702">
    <property type="entry name" value="Hydrolase"/>
    <property type="match status" value="1"/>
</dbReference>
<dbReference type="SFLD" id="SFLDS00003">
    <property type="entry name" value="Haloacid_Dehalogenase"/>
    <property type="match status" value="1"/>
</dbReference>
<dbReference type="Gene3D" id="3.40.1110.10">
    <property type="entry name" value="Calcium-transporting ATPase, cytoplasmic domain N"/>
    <property type="match status" value="2"/>
</dbReference>
<dbReference type="Gene3D" id="3.40.50.1000">
    <property type="entry name" value="HAD superfamily/HAD-like"/>
    <property type="match status" value="1"/>
</dbReference>
<feature type="transmembrane region" description="Helical" evidence="21">
    <location>
        <begin position="753"/>
        <end position="775"/>
    </location>
</feature>
<evidence type="ECO:0000313" key="25">
    <source>
        <dbReference type="Proteomes" id="UP000280696"/>
    </source>
</evidence>
<dbReference type="PRINTS" id="PR00119">
    <property type="entry name" value="CATATPASE"/>
</dbReference>
<feature type="transmembrane region" description="Helical" evidence="21">
    <location>
        <begin position="179"/>
        <end position="197"/>
    </location>
</feature>
<keyword evidence="13" id="KW-1278">Translocase</keyword>
<dbReference type="NCBIfam" id="TIGR01511">
    <property type="entry name" value="ATPase-IB1_Cu"/>
    <property type="match status" value="1"/>
</dbReference>
<evidence type="ECO:0000256" key="9">
    <source>
        <dbReference type="ARBA" id="ARBA00022741"/>
    </source>
</evidence>
<dbReference type="Gene3D" id="3.30.70.100">
    <property type="match status" value="2"/>
</dbReference>
<dbReference type="EC" id="7.2.2.8" evidence="3"/>
<dbReference type="InterPro" id="IPR006121">
    <property type="entry name" value="HMA_dom"/>
</dbReference>
<dbReference type="FunFam" id="2.70.150.10:FF:000002">
    <property type="entry name" value="Copper-transporting ATPase 1, putative"/>
    <property type="match status" value="1"/>
</dbReference>
<keyword evidence="12" id="KW-0460">Magnesium</keyword>
<evidence type="ECO:0000256" key="17">
    <source>
        <dbReference type="ARBA" id="ARBA00023136"/>
    </source>
</evidence>
<dbReference type="Proteomes" id="UP000280696">
    <property type="component" value="Unassembled WGS sequence"/>
</dbReference>
<dbReference type="GO" id="GO:0140581">
    <property type="term" value="F:P-type monovalent copper transporter activity"/>
    <property type="evidence" value="ECO:0007669"/>
    <property type="project" value="UniProtKB-EC"/>
</dbReference>
<dbReference type="CDD" id="cd00371">
    <property type="entry name" value="HMA"/>
    <property type="match status" value="2"/>
</dbReference>
<keyword evidence="21" id="KW-1003">Cell membrane</keyword>
<dbReference type="InterPro" id="IPR008250">
    <property type="entry name" value="ATPase_P-typ_transduc_dom_A_sf"/>
</dbReference>
<dbReference type="InterPro" id="IPR017969">
    <property type="entry name" value="Heavy-metal-associated_CS"/>
</dbReference>
<feature type="domain" description="HMA" evidence="23">
    <location>
        <begin position="842"/>
        <end position="907"/>
    </location>
</feature>
<feature type="compositionally biased region" description="Basic and acidic residues" evidence="22">
    <location>
        <begin position="818"/>
        <end position="829"/>
    </location>
</feature>
<dbReference type="InterPro" id="IPR023298">
    <property type="entry name" value="ATPase_P-typ_TM_dom_sf"/>
</dbReference>
<evidence type="ECO:0000256" key="14">
    <source>
        <dbReference type="ARBA" id="ARBA00022989"/>
    </source>
</evidence>
<dbReference type="Gene3D" id="2.70.150.10">
    <property type="entry name" value="Calcium-transporting ATPase, cytoplasmic transduction domain A"/>
    <property type="match status" value="1"/>
</dbReference>
<proteinExistence type="inferred from homology"/>
<dbReference type="NCBIfam" id="TIGR01525">
    <property type="entry name" value="ATPase-IB_hvy"/>
    <property type="match status" value="1"/>
</dbReference>
<feature type="transmembrane region" description="Helical" evidence="21">
    <location>
        <begin position="443"/>
        <end position="468"/>
    </location>
</feature>
<evidence type="ECO:0000256" key="21">
    <source>
        <dbReference type="RuleBase" id="RU362081"/>
    </source>
</evidence>
<protein>
    <recommendedName>
        <fullName evidence="4">Copper-exporting P-type ATPase</fullName>
        <ecNumber evidence="3">7.2.2.8</ecNumber>
    </recommendedName>
    <alternativeName>
        <fullName evidence="18">Copper-exporting P-type ATPase A</fullName>
    </alternativeName>
    <alternativeName>
        <fullName evidence="19">Cu(+)-exporting ATPase</fullName>
    </alternativeName>
</protein>
<dbReference type="SFLD" id="SFLDF00027">
    <property type="entry name" value="p-type_atpase"/>
    <property type="match status" value="1"/>
</dbReference>
<comment type="subcellular location">
    <subcellularLocation>
        <location evidence="1">Cell membrane</location>
        <topology evidence="1">Multi-pass membrane protein</topology>
    </subcellularLocation>
</comment>
<keyword evidence="6 21" id="KW-0812">Transmembrane</keyword>
<dbReference type="CDD" id="cd02094">
    <property type="entry name" value="P-type_ATPase_Cu-like"/>
    <property type="match status" value="1"/>
</dbReference>
<dbReference type="InterPro" id="IPR023214">
    <property type="entry name" value="HAD_sf"/>
</dbReference>
<dbReference type="PANTHER" id="PTHR43520">
    <property type="entry name" value="ATP7, ISOFORM B"/>
    <property type="match status" value="1"/>
</dbReference>
<dbReference type="OrthoDB" id="9813266at2"/>
<dbReference type="GO" id="GO:0055070">
    <property type="term" value="P:copper ion homeostasis"/>
    <property type="evidence" value="ECO:0007669"/>
    <property type="project" value="TreeGrafter"/>
</dbReference>
<gene>
    <name evidence="24" type="ORF">D7V94_19190</name>
</gene>
<feature type="transmembrane region" description="Helical" evidence="21">
    <location>
        <begin position="409"/>
        <end position="431"/>
    </location>
</feature>
<dbReference type="AlphaFoldDB" id="A0A3A9ABK9"/>
<evidence type="ECO:0000256" key="1">
    <source>
        <dbReference type="ARBA" id="ARBA00004651"/>
    </source>
</evidence>
<evidence type="ECO:0000259" key="23">
    <source>
        <dbReference type="PROSITE" id="PS50846"/>
    </source>
</evidence>
<dbReference type="NCBIfam" id="TIGR01494">
    <property type="entry name" value="ATPase_P-type"/>
    <property type="match status" value="1"/>
</dbReference>
<evidence type="ECO:0000256" key="16">
    <source>
        <dbReference type="ARBA" id="ARBA00023065"/>
    </source>
</evidence>
<sequence length="910" mass="97603">MKKQKYSVTGMTCSACSAHVEKSVGKLQGMEEVTVNLLTNSMQVVYDESVCNEEIIVEAVEGAGYGACPVIKESSGRTGLSRAGSKEAGGEGDFKGQPGESGGITGRNRESRDIDGRNISGREALKGKKENKEMKVRLTISIVFMVLLMIVSMHHMFFMWLHLPVPELFLKLFHGNENALTFAFTQFLLTLPIIYVNRKYFQTGFKTLFHLSPNMDSLIAIGSGAALLYGVFAIYRIGYGLGHGNPALVSRYASDLYFESAGMILALITVGKYLETRSKGKTSEAIEKLMDLSPKTAILIMENGEEKEIPTHQLMRDDLFVVKPGSLVPADGVVVEGTSSINEAAITGESIPVEKQPGDPVVSATMNKAGRLICRAVKVGEDTTLSQIIRLVEEASSSKAPIAKLADKIAGVFVPVVMGIALLTFVVWMILGGGFEAAMSSAIAVLVISCPCALGLATPVAIMVGTGVGAKGGILIKSGDALQSARDIDTVVLDKTGTITKGKPRVTDVFGYERGLNVDEIISIAAAIEKPSEHPLAEAIVEEAQIKGVSIPDVEDFQAVFGKGVMGTCGGKKCLAGNEVFMEENGIALLPGARDAMDEMAGEGKTCLLFARDGKLSAVIGVADTIKESSVKAIRQLHDMKIEVVMLTGDNKRTAEAVQKKLGINQVIAQVLPEDKEKEIRRLQKEGKKVAMIGDGINDAPALAAADVGIAIGAGTDVAIDSADIILMKSKLTDAITAIRLSRAVIKNIKENLFWAFFYNTIGIPLAAGVWYPLFGIRLNPMFGAAAMSLSSLFVVGNALRLRSFKLESDENNFASQNKEEKSSPRLEDSDFASQNKEDWKMEKMMIIEGMMCAHCTGRVQKALEEVAGVKQVTMSLEEKSAKVTLDKEVSDDALKAAVTEAGYEVIGIK</sequence>
<evidence type="ECO:0000256" key="19">
    <source>
        <dbReference type="ARBA" id="ARBA00033239"/>
    </source>
</evidence>
<evidence type="ECO:0000256" key="4">
    <source>
        <dbReference type="ARBA" id="ARBA00015102"/>
    </source>
</evidence>
<feature type="region of interest" description="Disordered" evidence="22">
    <location>
        <begin position="813"/>
        <end position="833"/>
    </location>
</feature>
<dbReference type="PANTHER" id="PTHR43520:SF8">
    <property type="entry name" value="P-TYPE CU(+) TRANSPORTER"/>
    <property type="match status" value="1"/>
</dbReference>
<comment type="similarity">
    <text evidence="2 21">Belongs to the cation transport ATPase (P-type) (TC 3.A.3) family. Type IB subfamily.</text>
</comment>
<feature type="transmembrane region" description="Helical" evidence="21">
    <location>
        <begin position="257"/>
        <end position="274"/>
    </location>
</feature>
<keyword evidence="5" id="KW-0813">Transport</keyword>
<dbReference type="RefSeq" id="WP_120471938.1">
    <property type="nucleotide sequence ID" value="NZ_RAYQ01000027.1"/>
</dbReference>
<dbReference type="SFLD" id="SFLDG00002">
    <property type="entry name" value="C1.7:_P-type_atpase_like"/>
    <property type="match status" value="1"/>
</dbReference>
<dbReference type="PRINTS" id="PR00941">
    <property type="entry name" value="CDATPASE"/>
</dbReference>
<evidence type="ECO:0000256" key="8">
    <source>
        <dbReference type="ARBA" id="ARBA00022737"/>
    </source>
</evidence>
<dbReference type="InterPro" id="IPR044492">
    <property type="entry name" value="P_typ_ATPase_HD_dom"/>
</dbReference>
<dbReference type="InterPro" id="IPR006122">
    <property type="entry name" value="HMA_Cu_ion-bd"/>
</dbReference>
<dbReference type="GO" id="GO:0016887">
    <property type="term" value="F:ATP hydrolysis activity"/>
    <property type="evidence" value="ECO:0007669"/>
    <property type="project" value="InterPro"/>
</dbReference>
<dbReference type="SUPFAM" id="SSF55008">
    <property type="entry name" value="HMA, heavy metal-associated domain"/>
    <property type="match status" value="2"/>
</dbReference>
<feature type="transmembrane region" description="Helical" evidence="21">
    <location>
        <begin position="138"/>
        <end position="159"/>
    </location>
</feature>
<evidence type="ECO:0000256" key="5">
    <source>
        <dbReference type="ARBA" id="ARBA00022448"/>
    </source>
</evidence>
<keyword evidence="17 21" id="KW-0472">Membrane</keyword>
<feature type="domain" description="HMA" evidence="23">
    <location>
        <begin position="2"/>
        <end position="68"/>
    </location>
</feature>
<keyword evidence="14 21" id="KW-1133">Transmembrane helix</keyword>
<dbReference type="InterPro" id="IPR059000">
    <property type="entry name" value="ATPase_P-type_domA"/>
</dbReference>
<reference evidence="24 25" key="1">
    <citation type="submission" date="2018-09" db="EMBL/GenBank/DDBJ databases">
        <title>Murine metabolic-syndrome-specific gut microbial biobank.</title>
        <authorList>
            <person name="Liu C."/>
        </authorList>
    </citation>
    <scope>NUCLEOTIDE SEQUENCE [LARGE SCALE GENOMIC DNA]</scope>
    <source>
        <strain evidence="24 25">0.1xD8-82</strain>
    </source>
</reference>
<evidence type="ECO:0000256" key="22">
    <source>
        <dbReference type="SAM" id="MobiDB-lite"/>
    </source>
</evidence>
<dbReference type="GO" id="GO:0043682">
    <property type="term" value="F:P-type divalent copper transporter activity"/>
    <property type="evidence" value="ECO:0007669"/>
    <property type="project" value="TreeGrafter"/>
</dbReference>
<dbReference type="GO" id="GO:0005524">
    <property type="term" value="F:ATP binding"/>
    <property type="evidence" value="ECO:0007669"/>
    <property type="project" value="UniProtKB-UniRule"/>
</dbReference>
<feature type="region of interest" description="Disordered" evidence="22">
    <location>
        <begin position="75"/>
        <end position="123"/>
    </location>
</feature>
<evidence type="ECO:0000256" key="13">
    <source>
        <dbReference type="ARBA" id="ARBA00022967"/>
    </source>
</evidence>
<comment type="caution">
    <text evidence="24">The sequence shown here is derived from an EMBL/GenBank/DDBJ whole genome shotgun (WGS) entry which is preliminary data.</text>
</comment>
<dbReference type="NCBIfam" id="TIGR00003">
    <property type="entry name" value="copper ion binding protein"/>
    <property type="match status" value="2"/>
</dbReference>
<feature type="compositionally biased region" description="Basic and acidic residues" evidence="22">
    <location>
        <begin position="84"/>
        <end position="94"/>
    </location>
</feature>
<evidence type="ECO:0000256" key="7">
    <source>
        <dbReference type="ARBA" id="ARBA00022723"/>
    </source>
</evidence>
<dbReference type="InterPro" id="IPR027256">
    <property type="entry name" value="P-typ_ATPase_IB"/>
</dbReference>
<organism evidence="24 25">
    <name type="scientific">Parablautia intestinalis</name>
    <dbReference type="NCBI Taxonomy" id="2320100"/>
    <lineage>
        <taxon>Bacteria</taxon>
        <taxon>Bacillati</taxon>
        <taxon>Bacillota</taxon>
        <taxon>Clostridia</taxon>
        <taxon>Lachnospirales</taxon>
        <taxon>Lachnospiraceae</taxon>
        <taxon>Parablautia</taxon>
    </lineage>
</organism>
<keyword evidence="15" id="KW-0186">Copper</keyword>
<dbReference type="SUPFAM" id="SSF56784">
    <property type="entry name" value="HAD-like"/>
    <property type="match status" value="1"/>
</dbReference>
<dbReference type="EMBL" id="RAYQ01000027">
    <property type="protein sequence ID" value="RKI88638.1"/>
    <property type="molecule type" value="Genomic_DNA"/>
</dbReference>
<dbReference type="InterPro" id="IPR023299">
    <property type="entry name" value="ATPase_P-typ_cyto_dom_N"/>
</dbReference>
<evidence type="ECO:0000256" key="18">
    <source>
        <dbReference type="ARBA" id="ARBA00029719"/>
    </source>
</evidence>
<keyword evidence="11 21" id="KW-0067">ATP-binding</keyword>
<dbReference type="Pfam" id="PF00403">
    <property type="entry name" value="HMA"/>
    <property type="match status" value="2"/>
</dbReference>
<keyword evidence="10" id="KW-0187">Copper transport</keyword>
<dbReference type="InterPro" id="IPR036163">
    <property type="entry name" value="HMA_dom_sf"/>
</dbReference>
<evidence type="ECO:0000313" key="24">
    <source>
        <dbReference type="EMBL" id="RKI88638.1"/>
    </source>
</evidence>
<keyword evidence="7 21" id="KW-0479">Metal-binding</keyword>
<evidence type="ECO:0000256" key="11">
    <source>
        <dbReference type="ARBA" id="ARBA00022840"/>
    </source>
</evidence>
<dbReference type="InterPro" id="IPR036412">
    <property type="entry name" value="HAD-like_sf"/>
</dbReference>
<dbReference type="PROSITE" id="PS01047">
    <property type="entry name" value="HMA_1"/>
    <property type="match status" value="1"/>
</dbReference>
<dbReference type="Pfam" id="PF00122">
    <property type="entry name" value="E1-E2_ATPase"/>
    <property type="match status" value="1"/>
</dbReference>
<feature type="compositionally biased region" description="Basic and acidic residues" evidence="22">
    <location>
        <begin position="107"/>
        <end position="116"/>
    </location>
</feature>
<keyword evidence="8" id="KW-0677">Repeat</keyword>
<dbReference type="SUPFAM" id="SSF81665">
    <property type="entry name" value="Calcium ATPase, transmembrane domain M"/>
    <property type="match status" value="1"/>
</dbReference>
<dbReference type="InterPro" id="IPR018303">
    <property type="entry name" value="ATPase_P-typ_P_site"/>
</dbReference>
<name>A0A3A9ABK9_9FIRM</name>
<dbReference type="FunFam" id="3.30.70.100:FF:000001">
    <property type="entry name" value="ATPase copper transporting beta"/>
    <property type="match status" value="1"/>
</dbReference>
<dbReference type="SUPFAM" id="SSF81653">
    <property type="entry name" value="Calcium ATPase, transduction domain A"/>
    <property type="match status" value="1"/>
</dbReference>
<evidence type="ECO:0000256" key="2">
    <source>
        <dbReference type="ARBA" id="ARBA00006024"/>
    </source>
</evidence>
<dbReference type="PROSITE" id="PS50846">
    <property type="entry name" value="HMA_2"/>
    <property type="match status" value="2"/>
</dbReference>
<feature type="transmembrane region" description="Helical" evidence="21">
    <location>
        <begin position="218"/>
        <end position="237"/>
    </location>
</feature>
<dbReference type="PROSITE" id="PS00154">
    <property type="entry name" value="ATPASE_E1_E2"/>
    <property type="match status" value="1"/>
</dbReference>
<comment type="catalytic activity">
    <reaction evidence="20">
        <text>Cu(+)(in) + ATP + H2O = Cu(+)(out) + ADP + phosphate + H(+)</text>
        <dbReference type="Rhea" id="RHEA:25792"/>
        <dbReference type="ChEBI" id="CHEBI:15377"/>
        <dbReference type="ChEBI" id="CHEBI:15378"/>
        <dbReference type="ChEBI" id="CHEBI:30616"/>
        <dbReference type="ChEBI" id="CHEBI:43474"/>
        <dbReference type="ChEBI" id="CHEBI:49552"/>
        <dbReference type="ChEBI" id="CHEBI:456216"/>
        <dbReference type="EC" id="7.2.2.8"/>
    </reaction>
</comment>
<evidence type="ECO:0000256" key="3">
    <source>
        <dbReference type="ARBA" id="ARBA00012517"/>
    </source>
</evidence>
<keyword evidence="16" id="KW-0406">Ion transport</keyword>
<evidence type="ECO:0000256" key="10">
    <source>
        <dbReference type="ARBA" id="ARBA00022796"/>
    </source>
</evidence>
<accession>A0A3A9ABK9</accession>
<evidence type="ECO:0000256" key="6">
    <source>
        <dbReference type="ARBA" id="ARBA00022692"/>
    </source>
</evidence>
<evidence type="ECO:0000256" key="12">
    <source>
        <dbReference type="ARBA" id="ARBA00022842"/>
    </source>
</evidence>